<organism evidence="4 5">
    <name type="scientific">Cypionkella sinensis</name>
    <dbReference type="NCBI Taxonomy" id="1756043"/>
    <lineage>
        <taxon>Bacteria</taxon>
        <taxon>Pseudomonadati</taxon>
        <taxon>Pseudomonadota</taxon>
        <taxon>Alphaproteobacteria</taxon>
        <taxon>Rhodobacterales</taxon>
        <taxon>Paracoccaceae</taxon>
        <taxon>Cypionkella</taxon>
    </lineage>
</organism>
<accession>A0ABV7J6A8</accession>
<keyword evidence="3" id="KW-0732">Signal</keyword>
<gene>
    <name evidence="4" type="ORF">ACFOGH_18120</name>
</gene>
<keyword evidence="2" id="KW-0812">Transmembrane</keyword>
<dbReference type="InterPro" id="IPR018682">
    <property type="entry name" value="DUF2167_membr"/>
</dbReference>
<keyword evidence="2" id="KW-1133">Transmembrane helix</keyword>
<feature type="compositionally biased region" description="Polar residues" evidence="1">
    <location>
        <begin position="303"/>
        <end position="312"/>
    </location>
</feature>
<keyword evidence="5" id="KW-1185">Reference proteome</keyword>
<feature type="chain" id="PRO_5045652167" evidence="3">
    <location>
        <begin position="24"/>
        <end position="321"/>
    </location>
</feature>
<dbReference type="RefSeq" id="WP_380074578.1">
    <property type="nucleotide sequence ID" value="NZ_JBHRTO010000002.1"/>
</dbReference>
<sequence>MTPVSRATLAAVFSALLTLPAAAENFKTAFPEVYSQIEPQYQAATGALELQHGTIKLSDGTAEIALPDAFYMLNAKDARYVLETLWGNPPDDTILGLILPKGTTPFDGDWAVTLTSDPMGYVSDEDADSYNYDEMLTAMQKDALDGNAERTKAGYAAVEIKGWAATPHYDKSTRKLYWAKRLQFSDTAGETLNYDIRILGRRGVLVLSFIADIKQLPAVEAAAPEVLKMVNFTEGNRYSDFVPGVDTVAAVGIGGLIAGQVAAKTGLLVVLLAFLKKGFVLVLLVGGAVLGKLKSWLGRKTPANPSQPQHATQAEDETPPS</sequence>
<evidence type="ECO:0000313" key="5">
    <source>
        <dbReference type="Proteomes" id="UP001595547"/>
    </source>
</evidence>
<comment type="caution">
    <text evidence="4">The sequence shown here is derived from an EMBL/GenBank/DDBJ whole genome shotgun (WGS) entry which is preliminary data.</text>
</comment>
<keyword evidence="2" id="KW-0472">Membrane</keyword>
<feature type="transmembrane region" description="Helical" evidence="2">
    <location>
        <begin position="267"/>
        <end position="290"/>
    </location>
</feature>
<feature type="region of interest" description="Disordered" evidence="1">
    <location>
        <begin position="300"/>
        <end position="321"/>
    </location>
</feature>
<proteinExistence type="predicted"/>
<reference evidence="5" key="1">
    <citation type="journal article" date="2019" name="Int. J. Syst. Evol. Microbiol.">
        <title>The Global Catalogue of Microorganisms (GCM) 10K type strain sequencing project: providing services to taxonomists for standard genome sequencing and annotation.</title>
        <authorList>
            <consortium name="The Broad Institute Genomics Platform"/>
            <consortium name="The Broad Institute Genome Sequencing Center for Infectious Disease"/>
            <person name="Wu L."/>
            <person name="Ma J."/>
        </authorList>
    </citation>
    <scope>NUCLEOTIDE SEQUENCE [LARGE SCALE GENOMIC DNA]</scope>
    <source>
        <strain evidence="5">KCTC 52039</strain>
    </source>
</reference>
<protein>
    <submittedName>
        <fullName evidence="4">DUF2167 domain-containing protein</fullName>
    </submittedName>
</protein>
<evidence type="ECO:0000256" key="1">
    <source>
        <dbReference type="SAM" id="MobiDB-lite"/>
    </source>
</evidence>
<feature type="signal peptide" evidence="3">
    <location>
        <begin position="1"/>
        <end position="23"/>
    </location>
</feature>
<evidence type="ECO:0000313" key="4">
    <source>
        <dbReference type="EMBL" id="MFC3182922.1"/>
    </source>
</evidence>
<dbReference type="EMBL" id="JBHRTO010000002">
    <property type="protein sequence ID" value="MFC3182922.1"/>
    <property type="molecule type" value="Genomic_DNA"/>
</dbReference>
<evidence type="ECO:0000256" key="2">
    <source>
        <dbReference type="SAM" id="Phobius"/>
    </source>
</evidence>
<dbReference type="Pfam" id="PF09935">
    <property type="entry name" value="DUF2167"/>
    <property type="match status" value="1"/>
</dbReference>
<name>A0ABV7J6A8_9RHOB</name>
<evidence type="ECO:0000256" key="3">
    <source>
        <dbReference type="SAM" id="SignalP"/>
    </source>
</evidence>
<dbReference type="Proteomes" id="UP001595547">
    <property type="component" value="Unassembled WGS sequence"/>
</dbReference>